<sequence>MVLGRLSEAALTRGHRGQTVGFGSFTGFWTPSRLASSLVTPLCLKNRFVMSSCTPTSGDFLVADPAALVGGALPCPPGVTVPTPAPTPSAAIPLAQTPPAPSEPASKDAEVEKAAPSSLITALFEAPLQHTRTPFPWATAHPAFPPHIMQQPFVVTPLQPGDGGEGDAVWGFFTASWRRPGVPQPRPCFIAKVWNQTVAARYATYRQTIQPPANRREEFLFHGTTSACGSQWRAQGTGCGQTDGTCAACGILHGGFIKRTVRNPGQFTQRFGTGLYFGLESTKTNDYTEPPRATSRGASSDPTLSRVILICRCVVGHAFEADHDDHATSQWTQAPAGYDSVYGMSKGPKAPNSSLNWAEFAIYSEDAILPMAYKVDLLLRPSPYDGANTFLPFALGFLLPPPGSSSRGHVASRLEGRRRSIDVGGTVVKRGRQELLTNPGCRETRCSLVQLPPNCSDCDGKIKIKEMEFLVLDFGVRDQ</sequence>
<evidence type="ECO:0000256" key="1">
    <source>
        <dbReference type="SAM" id="MobiDB-lite"/>
    </source>
</evidence>
<gene>
    <name evidence="2" type="ORF">PAPYR_2628</name>
</gene>
<feature type="region of interest" description="Disordered" evidence="1">
    <location>
        <begin position="84"/>
        <end position="110"/>
    </location>
</feature>
<organism evidence="2 3">
    <name type="scientific">Paratrimastix pyriformis</name>
    <dbReference type="NCBI Taxonomy" id="342808"/>
    <lineage>
        <taxon>Eukaryota</taxon>
        <taxon>Metamonada</taxon>
        <taxon>Preaxostyla</taxon>
        <taxon>Paratrimastigidae</taxon>
        <taxon>Paratrimastix</taxon>
    </lineage>
</organism>
<evidence type="ECO:0000313" key="2">
    <source>
        <dbReference type="EMBL" id="KAJ4461165.1"/>
    </source>
</evidence>
<proteinExistence type="predicted"/>
<evidence type="ECO:0000313" key="3">
    <source>
        <dbReference type="Proteomes" id="UP001141327"/>
    </source>
</evidence>
<dbReference type="Gene3D" id="3.90.228.10">
    <property type="match status" value="1"/>
</dbReference>
<keyword evidence="3" id="KW-1185">Reference proteome</keyword>
<dbReference type="Proteomes" id="UP001141327">
    <property type="component" value="Unassembled WGS sequence"/>
</dbReference>
<protein>
    <recommendedName>
        <fullName evidence="4">PARP</fullName>
    </recommendedName>
</protein>
<dbReference type="SUPFAM" id="SSF56399">
    <property type="entry name" value="ADP-ribosylation"/>
    <property type="match status" value="1"/>
</dbReference>
<comment type="caution">
    <text evidence="2">The sequence shown here is derived from an EMBL/GenBank/DDBJ whole genome shotgun (WGS) entry which is preliminary data.</text>
</comment>
<dbReference type="EMBL" id="JAPMOS010000009">
    <property type="protein sequence ID" value="KAJ4461165.1"/>
    <property type="molecule type" value="Genomic_DNA"/>
</dbReference>
<name>A0ABQ8UUE4_9EUKA</name>
<reference evidence="2" key="1">
    <citation type="journal article" date="2022" name="bioRxiv">
        <title>Genomics of Preaxostyla Flagellates Illuminates Evolutionary Transitions and the Path Towards Mitochondrial Loss.</title>
        <authorList>
            <person name="Novak L.V.F."/>
            <person name="Treitli S.C."/>
            <person name="Pyrih J."/>
            <person name="Halakuc P."/>
            <person name="Pipaliya S.V."/>
            <person name="Vacek V."/>
            <person name="Brzon O."/>
            <person name="Soukal P."/>
            <person name="Eme L."/>
            <person name="Dacks J.B."/>
            <person name="Karnkowska A."/>
            <person name="Elias M."/>
            <person name="Hampl V."/>
        </authorList>
    </citation>
    <scope>NUCLEOTIDE SEQUENCE</scope>
    <source>
        <strain evidence="2">RCP-MX</strain>
    </source>
</reference>
<evidence type="ECO:0008006" key="4">
    <source>
        <dbReference type="Google" id="ProtNLM"/>
    </source>
</evidence>
<accession>A0ABQ8UUE4</accession>